<dbReference type="AlphaFoldDB" id="A0A7J9D067"/>
<dbReference type="Proteomes" id="UP000593579">
    <property type="component" value="Unassembled WGS sequence"/>
</dbReference>
<name>A0A7J9D067_GOSGO</name>
<dbReference type="EMBL" id="JABEZY010259901">
    <property type="protein sequence ID" value="MBA0754107.1"/>
    <property type="molecule type" value="Genomic_DNA"/>
</dbReference>
<evidence type="ECO:0000256" key="1">
    <source>
        <dbReference type="SAM" id="MobiDB-lite"/>
    </source>
</evidence>
<evidence type="ECO:0008006" key="4">
    <source>
        <dbReference type="Google" id="ProtNLM"/>
    </source>
</evidence>
<proteinExistence type="predicted"/>
<keyword evidence="3" id="KW-1185">Reference proteome</keyword>
<evidence type="ECO:0000313" key="3">
    <source>
        <dbReference type="Proteomes" id="UP000593579"/>
    </source>
</evidence>
<accession>A0A7J9D067</accession>
<feature type="compositionally biased region" description="Basic and acidic residues" evidence="1">
    <location>
        <begin position="65"/>
        <end position="78"/>
    </location>
</feature>
<feature type="region of interest" description="Disordered" evidence="1">
    <location>
        <begin position="47"/>
        <end position="78"/>
    </location>
</feature>
<reference evidence="2 3" key="1">
    <citation type="journal article" date="2019" name="Genome Biol. Evol.">
        <title>Insights into the evolution of the New World diploid cottons (Gossypium, subgenus Houzingenia) based on genome sequencing.</title>
        <authorList>
            <person name="Grover C.E."/>
            <person name="Arick M.A. 2nd"/>
            <person name="Thrash A."/>
            <person name="Conover J.L."/>
            <person name="Sanders W.S."/>
            <person name="Peterson D.G."/>
            <person name="Frelichowski J.E."/>
            <person name="Scheffler J.A."/>
            <person name="Scheffler B.E."/>
            <person name="Wendel J.F."/>
        </authorList>
    </citation>
    <scope>NUCLEOTIDE SEQUENCE [LARGE SCALE GENOMIC DNA]</scope>
    <source>
        <strain evidence="2">5</strain>
        <tissue evidence="2">Leaf</tissue>
    </source>
</reference>
<evidence type="ECO:0000313" key="2">
    <source>
        <dbReference type="EMBL" id="MBA0754107.1"/>
    </source>
</evidence>
<organism evidence="2 3">
    <name type="scientific">Gossypium gossypioides</name>
    <name type="common">Mexican cotton</name>
    <name type="synonym">Selera gossypioides</name>
    <dbReference type="NCBI Taxonomy" id="34282"/>
    <lineage>
        <taxon>Eukaryota</taxon>
        <taxon>Viridiplantae</taxon>
        <taxon>Streptophyta</taxon>
        <taxon>Embryophyta</taxon>
        <taxon>Tracheophyta</taxon>
        <taxon>Spermatophyta</taxon>
        <taxon>Magnoliopsida</taxon>
        <taxon>eudicotyledons</taxon>
        <taxon>Gunneridae</taxon>
        <taxon>Pentapetalae</taxon>
        <taxon>rosids</taxon>
        <taxon>malvids</taxon>
        <taxon>Malvales</taxon>
        <taxon>Malvaceae</taxon>
        <taxon>Malvoideae</taxon>
        <taxon>Gossypium</taxon>
    </lineage>
</organism>
<dbReference type="OrthoDB" id="997105at2759"/>
<gene>
    <name evidence="2" type="ORF">Gogos_021431</name>
</gene>
<protein>
    <recommendedName>
        <fullName evidence="4">RNase H type-1 domain-containing protein</fullName>
    </recommendedName>
</protein>
<comment type="caution">
    <text evidence="2">The sequence shown here is derived from an EMBL/GenBank/DDBJ whole genome shotgun (WGS) entry which is preliminary data.</text>
</comment>
<sequence>MGFKDLQIIGDSKTIIKKCQSSEQDRSVIGAIIKDIQEIKARSIKEGRRTLPGWGDSDYRSMSSRRGESKISRLREKR</sequence>